<reference evidence="1 2" key="1">
    <citation type="submission" date="2019-01" db="EMBL/GenBank/DDBJ databases">
        <authorList>
            <person name="Chen W.-M."/>
        </authorList>
    </citation>
    <scope>NUCLEOTIDE SEQUENCE [LARGE SCALE GENOMIC DNA]</scope>
    <source>
        <strain evidence="1 2">FSY-9</strain>
    </source>
</reference>
<keyword evidence="2" id="KW-1185">Reference proteome</keyword>
<sequence length="126" mass="13484">MNIGTIRANDRGALTGSIATLTVAMSFALRGVASNHPNAPRYEICTRSPAGAAVQIGALWEQTSKTTGECFLQGRIDDPSMARPLPISAFRQSDGSYNVAWLRPQRRSGFRVAASANDNPTYLDAA</sequence>
<evidence type="ECO:0000313" key="1">
    <source>
        <dbReference type="EMBL" id="RVU04756.1"/>
    </source>
</evidence>
<name>A0A3S2VSQ4_9SPHN</name>
<evidence type="ECO:0000313" key="2">
    <source>
        <dbReference type="Proteomes" id="UP000282837"/>
    </source>
</evidence>
<protein>
    <submittedName>
        <fullName evidence="1">DUF736 domain-containing protein</fullName>
    </submittedName>
</protein>
<proteinExistence type="predicted"/>
<dbReference type="Proteomes" id="UP000282837">
    <property type="component" value="Unassembled WGS sequence"/>
</dbReference>
<accession>A0A3S2VSQ4</accession>
<comment type="caution">
    <text evidence="1">The sequence shown here is derived from an EMBL/GenBank/DDBJ whole genome shotgun (WGS) entry which is preliminary data.</text>
</comment>
<gene>
    <name evidence="1" type="ORF">EOE18_10665</name>
</gene>
<dbReference type="Pfam" id="PF05284">
    <property type="entry name" value="DUF736"/>
    <property type="match status" value="1"/>
</dbReference>
<dbReference type="AlphaFoldDB" id="A0A3S2VSQ4"/>
<dbReference type="EMBL" id="SACO01000007">
    <property type="protein sequence ID" value="RVU04756.1"/>
    <property type="molecule type" value="Genomic_DNA"/>
</dbReference>
<dbReference type="InterPro" id="IPR007948">
    <property type="entry name" value="DUF736"/>
</dbReference>
<organism evidence="1 2">
    <name type="scientific">Novosphingobium umbonatum</name>
    <dbReference type="NCBI Taxonomy" id="1908524"/>
    <lineage>
        <taxon>Bacteria</taxon>
        <taxon>Pseudomonadati</taxon>
        <taxon>Pseudomonadota</taxon>
        <taxon>Alphaproteobacteria</taxon>
        <taxon>Sphingomonadales</taxon>
        <taxon>Sphingomonadaceae</taxon>
        <taxon>Novosphingobium</taxon>
    </lineage>
</organism>
<dbReference type="OrthoDB" id="7408907at2"/>
<dbReference type="RefSeq" id="WP_127709295.1">
    <property type="nucleotide sequence ID" value="NZ_SACO01000007.1"/>
</dbReference>